<feature type="domain" description="Ubiquitin-like" evidence="3">
    <location>
        <begin position="1"/>
        <end position="73"/>
    </location>
</feature>
<dbReference type="InterPro" id="IPR019956">
    <property type="entry name" value="Ubiquitin_dom"/>
</dbReference>
<dbReference type="PROSITE" id="PS00299">
    <property type="entry name" value="UBIQUITIN_1"/>
    <property type="match status" value="1"/>
</dbReference>
<keyword evidence="2" id="KW-0832">Ubl conjugation</keyword>
<gene>
    <name evidence="4" type="ORF">CTI12_AA564420</name>
</gene>
<dbReference type="SMART" id="SM00213">
    <property type="entry name" value="UBQ"/>
    <property type="match status" value="6"/>
</dbReference>
<name>A0A2U1KTQ0_ARTAN</name>
<dbReference type="InterPro" id="IPR019954">
    <property type="entry name" value="Ubiquitin_CS"/>
</dbReference>
<evidence type="ECO:0000313" key="4">
    <source>
        <dbReference type="EMBL" id="PWA40126.1"/>
    </source>
</evidence>
<dbReference type="PRINTS" id="PR00348">
    <property type="entry name" value="UBIQUITIN"/>
</dbReference>
<keyword evidence="1" id="KW-1017">Isopeptide bond</keyword>
<feature type="domain" description="Ubiquitin-like" evidence="3">
    <location>
        <begin position="302"/>
        <end position="374"/>
    </location>
</feature>
<feature type="domain" description="Ubiquitin-like" evidence="3">
    <location>
        <begin position="154"/>
        <end position="225"/>
    </location>
</feature>
<dbReference type="InterPro" id="IPR050158">
    <property type="entry name" value="Ubiquitin_ubiquitin-like"/>
</dbReference>
<dbReference type="STRING" id="35608.A0A2U1KTQ0"/>
<dbReference type="GO" id="GO:0003729">
    <property type="term" value="F:mRNA binding"/>
    <property type="evidence" value="ECO:0007669"/>
    <property type="project" value="UniProtKB-ARBA"/>
</dbReference>
<dbReference type="OrthoDB" id="1886586at2759"/>
<feature type="domain" description="Ubiquitin-like" evidence="3">
    <location>
        <begin position="78"/>
        <end position="153"/>
    </location>
</feature>
<reference evidence="4 5" key="1">
    <citation type="journal article" date="2018" name="Mol. Plant">
        <title>The genome of Artemisia annua provides insight into the evolution of Asteraceae family and artemisinin biosynthesis.</title>
        <authorList>
            <person name="Shen Q."/>
            <person name="Zhang L."/>
            <person name="Liao Z."/>
            <person name="Wang S."/>
            <person name="Yan T."/>
            <person name="Shi P."/>
            <person name="Liu M."/>
            <person name="Fu X."/>
            <person name="Pan Q."/>
            <person name="Wang Y."/>
            <person name="Lv Z."/>
            <person name="Lu X."/>
            <person name="Zhang F."/>
            <person name="Jiang W."/>
            <person name="Ma Y."/>
            <person name="Chen M."/>
            <person name="Hao X."/>
            <person name="Li L."/>
            <person name="Tang Y."/>
            <person name="Lv G."/>
            <person name="Zhou Y."/>
            <person name="Sun X."/>
            <person name="Brodelius P.E."/>
            <person name="Rose J.K.C."/>
            <person name="Tang K."/>
        </authorList>
    </citation>
    <scope>NUCLEOTIDE SEQUENCE [LARGE SCALE GENOMIC DNA]</scope>
    <source>
        <strain evidence="5">cv. Huhao1</strain>
        <tissue evidence="4">Leaf</tissue>
    </source>
</reference>
<keyword evidence="5" id="KW-1185">Reference proteome</keyword>
<feature type="domain" description="Ubiquitin-like" evidence="3">
    <location>
        <begin position="376"/>
        <end position="444"/>
    </location>
</feature>
<sequence>MKIFIQKDHTGKTICLEVESFDTISNVKAKIQESEGISLYRQKLFYAGMHLDDSRTLADYNIQTGYTLLLVLRLGRCMQIFIKTSDEKTMSLEVNRSETIKSVKTKIQDKEGIPLLQQSLFFAGNELEDYHTLSNYHVYWGFTLELVLTNKENMKIIVQIFTGKTITLQVNIYDTIDNVKAKIQGKEGIPKNQQLLYFTEWELKDDYTIYDCCIRNESTIYLVLKGWMKIFIATHTGKIISLEVKRCTTIGNVKSKIQEKEGIPRDQQILLFAEEQLEDGFTLADYCIVKNESTLHLVVALMKIFVRNTFNDKTLSVDVGSFETIGNVKAQIHEKVGIPPNHQMLMFSGVRLNDGFTLDDYNIKRESVLYLVVTSLTIFIQFPNKIMSLDVDSSDTISKVKAKIEYLVGIPASHHNMFFGTKQLYDDFTIADYSIQNESTIHLLPNGYP</sequence>
<dbReference type="Proteomes" id="UP000245207">
    <property type="component" value="Unassembled WGS sequence"/>
</dbReference>
<evidence type="ECO:0000256" key="1">
    <source>
        <dbReference type="ARBA" id="ARBA00022499"/>
    </source>
</evidence>
<feature type="domain" description="Ubiquitin-like" evidence="3">
    <location>
        <begin position="228"/>
        <end position="288"/>
    </location>
</feature>
<dbReference type="PANTHER" id="PTHR10666">
    <property type="entry name" value="UBIQUITIN"/>
    <property type="match status" value="1"/>
</dbReference>
<evidence type="ECO:0000256" key="2">
    <source>
        <dbReference type="ARBA" id="ARBA00022843"/>
    </source>
</evidence>
<dbReference type="PROSITE" id="PS50053">
    <property type="entry name" value="UBIQUITIN_2"/>
    <property type="match status" value="6"/>
</dbReference>
<dbReference type="AlphaFoldDB" id="A0A2U1KTQ0"/>
<dbReference type="Gene3D" id="3.10.20.90">
    <property type="entry name" value="Phosphatidylinositol 3-kinase Catalytic Subunit, Chain A, domain 1"/>
    <property type="match status" value="6"/>
</dbReference>
<evidence type="ECO:0000259" key="3">
    <source>
        <dbReference type="PROSITE" id="PS50053"/>
    </source>
</evidence>
<dbReference type="SUPFAM" id="SSF54236">
    <property type="entry name" value="Ubiquitin-like"/>
    <property type="match status" value="6"/>
</dbReference>
<proteinExistence type="predicted"/>
<dbReference type="InterPro" id="IPR000626">
    <property type="entry name" value="Ubiquitin-like_dom"/>
</dbReference>
<accession>A0A2U1KTQ0</accession>
<dbReference type="InterPro" id="IPR029071">
    <property type="entry name" value="Ubiquitin-like_domsf"/>
</dbReference>
<protein>
    <submittedName>
        <fullName evidence="4">Polyubiquitin</fullName>
    </submittedName>
</protein>
<dbReference type="Pfam" id="PF00240">
    <property type="entry name" value="ubiquitin"/>
    <property type="match status" value="6"/>
</dbReference>
<comment type="caution">
    <text evidence="4">The sequence shown here is derived from an EMBL/GenBank/DDBJ whole genome shotgun (WGS) entry which is preliminary data.</text>
</comment>
<evidence type="ECO:0000313" key="5">
    <source>
        <dbReference type="Proteomes" id="UP000245207"/>
    </source>
</evidence>
<organism evidence="4 5">
    <name type="scientific">Artemisia annua</name>
    <name type="common">Sweet wormwood</name>
    <dbReference type="NCBI Taxonomy" id="35608"/>
    <lineage>
        <taxon>Eukaryota</taxon>
        <taxon>Viridiplantae</taxon>
        <taxon>Streptophyta</taxon>
        <taxon>Embryophyta</taxon>
        <taxon>Tracheophyta</taxon>
        <taxon>Spermatophyta</taxon>
        <taxon>Magnoliopsida</taxon>
        <taxon>eudicotyledons</taxon>
        <taxon>Gunneridae</taxon>
        <taxon>Pentapetalae</taxon>
        <taxon>asterids</taxon>
        <taxon>campanulids</taxon>
        <taxon>Asterales</taxon>
        <taxon>Asteraceae</taxon>
        <taxon>Asteroideae</taxon>
        <taxon>Anthemideae</taxon>
        <taxon>Artemisiinae</taxon>
        <taxon>Artemisia</taxon>
    </lineage>
</organism>
<dbReference type="EMBL" id="PKPP01014037">
    <property type="protein sequence ID" value="PWA40126.1"/>
    <property type="molecule type" value="Genomic_DNA"/>
</dbReference>